<organism evidence="2 3">
    <name type="scientific">Camelimonas lactis</name>
    <dbReference type="NCBI Taxonomy" id="659006"/>
    <lineage>
        <taxon>Bacteria</taxon>
        <taxon>Pseudomonadati</taxon>
        <taxon>Pseudomonadota</taxon>
        <taxon>Alphaproteobacteria</taxon>
        <taxon>Hyphomicrobiales</taxon>
        <taxon>Chelatococcaceae</taxon>
        <taxon>Camelimonas</taxon>
    </lineage>
</organism>
<sequence length="70" mass="7573">MRHDQTYLVVCFVISAAGGVALGIVVADWRFTVFATLIFAAPLGATAIQGARLIRTNAVMPRRRRKGGRS</sequence>
<protein>
    <submittedName>
        <fullName evidence="2">Uncharacterized protein</fullName>
    </submittedName>
</protein>
<accession>A0A4R2GR25</accession>
<proteinExistence type="predicted"/>
<name>A0A4R2GR25_9HYPH</name>
<evidence type="ECO:0000256" key="1">
    <source>
        <dbReference type="SAM" id="Phobius"/>
    </source>
</evidence>
<dbReference type="AlphaFoldDB" id="A0A4R2GR25"/>
<reference evidence="2 3" key="1">
    <citation type="submission" date="2019-03" db="EMBL/GenBank/DDBJ databases">
        <title>Genomic Encyclopedia of Type Strains, Phase IV (KMG-IV): sequencing the most valuable type-strain genomes for metagenomic binning, comparative biology and taxonomic classification.</title>
        <authorList>
            <person name="Goeker M."/>
        </authorList>
    </citation>
    <scope>NUCLEOTIDE SEQUENCE [LARGE SCALE GENOMIC DNA]</scope>
    <source>
        <strain evidence="2 3">DSM 22958</strain>
    </source>
</reference>
<evidence type="ECO:0000313" key="2">
    <source>
        <dbReference type="EMBL" id="TCO12412.1"/>
    </source>
</evidence>
<dbReference type="Proteomes" id="UP000294881">
    <property type="component" value="Unassembled WGS sequence"/>
</dbReference>
<comment type="caution">
    <text evidence="2">The sequence shown here is derived from an EMBL/GenBank/DDBJ whole genome shotgun (WGS) entry which is preliminary data.</text>
</comment>
<dbReference type="RefSeq" id="WP_132007518.1">
    <property type="nucleotide sequence ID" value="NZ_JBHUNN010000002.1"/>
</dbReference>
<feature type="transmembrane region" description="Helical" evidence="1">
    <location>
        <begin position="33"/>
        <end position="54"/>
    </location>
</feature>
<keyword evidence="1" id="KW-1133">Transmembrane helix</keyword>
<keyword evidence="1" id="KW-0812">Transmembrane</keyword>
<keyword evidence="3" id="KW-1185">Reference proteome</keyword>
<dbReference type="EMBL" id="SLWL01000009">
    <property type="protein sequence ID" value="TCO12412.1"/>
    <property type="molecule type" value="Genomic_DNA"/>
</dbReference>
<evidence type="ECO:0000313" key="3">
    <source>
        <dbReference type="Proteomes" id="UP000294881"/>
    </source>
</evidence>
<gene>
    <name evidence="2" type="ORF">EV666_10959</name>
</gene>
<feature type="transmembrane region" description="Helical" evidence="1">
    <location>
        <begin position="7"/>
        <end position="27"/>
    </location>
</feature>
<keyword evidence="1" id="KW-0472">Membrane</keyword>